<organism evidence="1 2">
    <name type="scientific">Schistosoma margrebowiei</name>
    <dbReference type="NCBI Taxonomy" id="48269"/>
    <lineage>
        <taxon>Eukaryota</taxon>
        <taxon>Metazoa</taxon>
        <taxon>Spiralia</taxon>
        <taxon>Lophotrochozoa</taxon>
        <taxon>Platyhelminthes</taxon>
        <taxon>Trematoda</taxon>
        <taxon>Digenea</taxon>
        <taxon>Strigeidida</taxon>
        <taxon>Schistosomatoidea</taxon>
        <taxon>Schistosomatidae</taxon>
        <taxon>Schistosoma</taxon>
    </lineage>
</organism>
<accession>A0A183LKX6</accession>
<name>A0A183LKX6_9TREM</name>
<proteinExistence type="predicted"/>
<sequence>MEIHGIRHQIFVISYARLLAAQLSIQVPQSCFSSSTSSSNFFTHLNYGSTELVNYLQEVFINYIPPMFTPSNKHIVIDENEMKPQQTTTSTSPSKLSLPKDNDPTITSMKKIIFNNPSLNDGDNDLTIKEICLNESFLKMCTNILESLNSSGIDNGAFQLIYDSSFECSCIGIEVVERVDRFTYLRSLISPCGLVCDEISAQIQKARLAFANLHHL</sequence>
<reference evidence="1 2" key="1">
    <citation type="submission" date="2018-11" db="EMBL/GenBank/DDBJ databases">
        <authorList>
            <consortium name="Pathogen Informatics"/>
        </authorList>
    </citation>
    <scope>NUCLEOTIDE SEQUENCE [LARGE SCALE GENOMIC DNA]</scope>
    <source>
        <strain evidence="1 2">Zambia</strain>
    </source>
</reference>
<evidence type="ECO:0000313" key="1">
    <source>
        <dbReference type="EMBL" id="VDO61739.1"/>
    </source>
</evidence>
<dbReference type="EMBL" id="UZAI01001418">
    <property type="protein sequence ID" value="VDO61739.1"/>
    <property type="molecule type" value="Genomic_DNA"/>
</dbReference>
<keyword evidence="2" id="KW-1185">Reference proteome</keyword>
<evidence type="ECO:0000313" key="2">
    <source>
        <dbReference type="Proteomes" id="UP000277204"/>
    </source>
</evidence>
<gene>
    <name evidence="1" type="ORF">SMRZ_LOCUS4451</name>
</gene>
<protein>
    <submittedName>
        <fullName evidence="1">Uncharacterized protein</fullName>
    </submittedName>
</protein>
<dbReference type="Proteomes" id="UP000277204">
    <property type="component" value="Unassembled WGS sequence"/>
</dbReference>
<dbReference type="AlphaFoldDB" id="A0A183LKX6"/>